<proteinExistence type="predicted"/>
<organism evidence="1 2">
    <name type="scientific">Acetobacter tropicalis</name>
    <dbReference type="NCBI Taxonomy" id="104102"/>
    <lineage>
        <taxon>Bacteria</taxon>
        <taxon>Pseudomonadati</taxon>
        <taxon>Pseudomonadota</taxon>
        <taxon>Alphaproteobacteria</taxon>
        <taxon>Acetobacterales</taxon>
        <taxon>Acetobacteraceae</taxon>
        <taxon>Acetobacter</taxon>
    </lineage>
</organism>
<dbReference type="AlphaFoldDB" id="A0A252AD87"/>
<evidence type="ECO:0000313" key="1">
    <source>
        <dbReference type="EMBL" id="OUI87493.1"/>
    </source>
</evidence>
<reference evidence="1 2" key="1">
    <citation type="submission" date="2014-06" db="EMBL/GenBank/DDBJ databases">
        <authorList>
            <person name="Ju J."/>
            <person name="Zhang J."/>
        </authorList>
    </citation>
    <scope>NUCLEOTIDE SEQUENCE [LARGE SCALE GENOMIC DNA]</scope>
    <source>
        <strain evidence="1">DmW_042</strain>
    </source>
</reference>
<gene>
    <name evidence="1" type="ORF">HC62_14200</name>
</gene>
<dbReference type="EMBL" id="JOMM01000005">
    <property type="protein sequence ID" value="OUI87493.1"/>
    <property type="molecule type" value="Genomic_DNA"/>
</dbReference>
<evidence type="ECO:0000313" key="2">
    <source>
        <dbReference type="Proteomes" id="UP000194565"/>
    </source>
</evidence>
<accession>A0A252AD87</accession>
<protein>
    <submittedName>
        <fullName evidence="1">Uncharacterized protein</fullName>
    </submittedName>
</protein>
<dbReference type="Proteomes" id="UP000194565">
    <property type="component" value="Unassembled WGS sequence"/>
</dbReference>
<name>A0A252AD87_9PROT</name>
<sequence>MQCSVYAYNLYNYENYTIFIHDFKAFLLDPLLLASGKCLRVTTHTLVFPNPDLLVEREKNVCVSVSYANNDNTVLSLRDISENVRRNF</sequence>
<comment type="caution">
    <text evidence="1">The sequence shown here is derived from an EMBL/GenBank/DDBJ whole genome shotgun (WGS) entry which is preliminary data.</text>
</comment>